<accession>A0A1S1MQL0</accession>
<dbReference type="GO" id="GO:0052621">
    <property type="term" value="F:diguanylate cyclase activity"/>
    <property type="evidence" value="ECO:0007669"/>
    <property type="project" value="UniProtKB-EC"/>
</dbReference>
<evidence type="ECO:0000256" key="3">
    <source>
        <dbReference type="SAM" id="MobiDB-lite"/>
    </source>
</evidence>
<dbReference type="SMART" id="SM00267">
    <property type="entry name" value="GGDEF"/>
    <property type="match status" value="1"/>
</dbReference>
<dbReference type="EC" id="2.7.7.65" evidence="1"/>
<dbReference type="AlphaFoldDB" id="A0A1S1MQL0"/>
<feature type="domain" description="GGDEF" evidence="4">
    <location>
        <begin position="133"/>
        <end position="256"/>
    </location>
</feature>
<dbReference type="Gene3D" id="3.30.70.270">
    <property type="match status" value="1"/>
</dbReference>
<name>A0A1S1MQL0_9GAMM</name>
<dbReference type="PANTHER" id="PTHR45138:SF9">
    <property type="entry name" value="DIGUANYLATE CYCLASE DGCM-RELATED"/>
    <property type="match status" value="1"/>
</dbReference>
<dbReference type="NCBIfam" id="TIGR00254">
    <property type="entry name" value="GGDEF"/>
    <property type="match status" value="1"/>
</dbReference>
<sequence length="257" mass="29382">MDISAVEEILWFCLSASTITLVAQQLNSKPLVFGWSFYCLGLLLDIFDNFVGHTIIPVLVLDTSLKSIGFVLVCYGMLRLLSSKKVTIAKLNLEIASRKQLEEKLRHEAYHDPLTQLGNRKACFTQFSTLSEQYQWLYYFDLDNFKQANDTYGHHIGDEVLKKFALTLIEQFDKECVFRLGGDEFVAFSNLSPDECKELRALINPDLQQYQVDVSIGFAATDKYQEPDKILQMADNKMYKDKSRTSSRSRSAQAKPT</sequence>
<dbReference type="CDD" id="cd01949">
    <property type="entry name" value="GGDEF"/>
    <property type="match status" value="1"/>
</dbReference>
<dbReference type="STRING" id="1859457.BET10_00950"/>
<comment type="caution">
    <text evidence="5">The sequence shown here is derived from an EMBL/GenBank/DDBJ whole genome shotgun (WGS) entry which is preliminary data.</text>
</comment>
<evidence type="ECO:0000313" key="6">
    <source>
        <dbReference type="Proteomes" id="UP000179786"/>
    </source>
</evidence>
<dbReference type="InterPro" id="IPR000160">
    <property type="entry name" value="GGDEF_dom"/>
</dbReference>
<dbReference type="Proteomes" id="UP000179786">
    <property type="component" value="Unassembled WGS sequence"/>
</dbReference>
<dbReference type="InterPro" id="IPR043128">
    <property type="entry name" value="Rev_trsase/Diguanyl_cyclase"/>
</dbReference>
<gene>
    <name evidence="5" type="ORF">BET10_00950</name>
</gene>
<dbReference type="SUPFAM" id="SSF55073">
    <property type="entry name" value="Nucleotide cyclase"/>
    <property type="match status" value="1"/>
</dbReference>
<evidence type="ECO:0000256" key="2">
    <source>
        <dbReference type="ARBA" id="ARBA00034247"/>
    </source>
</evidence>
<proteinExistence type="predicted"/>
<dbReference type="InterPro" id="IPR029787">
    <property type="entry name" value="Nucleotide_cyclase"/>
</dbReference>
<dbReference type="PANTHER" id="PTHR45138">
    <property type="entry name" value="REGULATORY COMPONENTS OF SENSORY TRANSDUCTION SYSTEM"/>
    <property type="match status" value="1"/>
</dbReference>
<protein>
    <recommendedName>
        <fullName evidence="1">diguanylate cyclase</fullName>
        <ecNumber evidence="1">2.7.7.65</ecNumber>
    </recommendedName>
</protein>
<evidence type="ECO:0000259" key="4">
    <source>
        <dbReference type="PROSITE" id="PS50887"/>
    </source>
</evidence>
<reference evidence="5 6" key="1">
    <citation type="submission" date="2016-09" db="EMBL/GenBank/DDBJ databases">
        <title>Pseudoalteromonas amylolytica sp. nov., isolated from the surface seawater.</title>
        <authorList>
            <person name="Wu Y.-H."/>
            <person name="Cheng H."/>
            <person name="Jin X.-B."/>
            <person name="Wang C.-S."/>
            <person name="Xu X.-W."/>
        </authorList>
    </citation>
    <scope>NUCLEOTIDE SEQUENCE [LARGE SCALE GENOMIC DNA]</scope>
    <source>
        <strain evidence="5 6">JW1</strain>
    </source>
</reference>
<dbReference type="PROSITE" id="PS50887">
    <property type="entry name" value="GGDEF"/>
    <property type="match status" value="1"/>
</dbReference>
<organism evidence="5 6">
    <name type="scientific">Pseudoalteromonas amylolytica</name>
    <dbReference type="NCBI Taxonomy" id="1859457"/>
    <lineage>
        <taxon>Bacteria</taxon>
        <taxon>Pseudomonadati</taxon>
        <taxon>Pseudomonadota</taxon>
        <taxon>Gammaproteobacteria</taxon>
        <taxon>Alteromonadales</taxon>
        <taxon>Pseudoalteromonadaceae</taxon>
        <taxon>Pseudoalteromonas</taxon>
    </lineage>
</organism>
<feature type="region of interest" description="Disordered" evidence="3">
    <location>
        <begin position="236"/>
        <end position="257"/>
    </location>
</feature>
<comment type="catalytic activity">
    <reaction evidence="2">
        <text>2 GTP = 3',3'-c-di-GMP + 2 diphosphate</text>
        <dbReference type="Rhea" id="RHEA:24898"/>
        <dbReference type="ChEBI" id="CHEBI:33019"/>
        <dbReference type="ChEBI" id="CHEBI:37565"/>
        <dbReference type="ChEBI" id="CHEBI:58805"/>
        <dbReference type="EC" id="2.7.7.65"/>
    </reaction>
</comment>
<evidence type="ECO:0000256" key="1">
    <source>
        <dbReference type="ARBA" id="ARBA00012528"/>
    </source>
</evidence>
<dbReference type="InterPro" id="IPR050469">
    <property type="entry name" value="Diguanylate_Cyclase"/>
</dbReference>
<dbReference type="Pfam" id="PF00990">
    <property type="entry name" value="GGDEF"/>
    <property type="match status" value="1"/>
</dbReference>
<keyword evidence="6" id="KW-1185">Reference proteome</keyword>
<evidence type="ECO:0000313" key="5">
    <source>
        <dbReference type="EMBL" id="OHU87249.1"/>
    </source>
</evidence>
<dbReference type="EMBL" id="MKJU01000035">
    <property type="protein sequence ID" value="OHU87249.1"/>
    <property type="molecule type" value="Genomic_DNA"/>
</dbReference>